<feature type="compositionally biased region" description="Gly residues" evidence="1">
    <location>
        <begin position="309"/>
        <end position="318"/>
    </location>
</feature>
<dbReference type="InterPro" id="IPR013167">
    <property type="entry name" value="COG4_M"/>
</dbReference>
<dbReference type="Gene3D" id="1.20.58.1970">
    <property type="match status" value="1"/>
</dbReference>
<feature type="region of interest" description="Disordered" evidence="1">
    <location>
        <begin position="422"/>
        <end position="462"/>
    </location>
</feature>
<dbReference type="Proteomes" id="UP000002630">
    <property type="component" value="Linkage Group LG26"/>
</dbReference>
<dbReference type="AlphaFoldDB" id="D8LT95"/>
<organism evidence="3 4">
    <name type="scientific">Ectocarpus siliculosus</name>
    <name type="common">Brown alga</name>
    <name type="synonym">Conferva siliculosa</name>
    <dbReference type="NCBI Taxonomy" id="2880"/>
    <lineage>
        <taxon>Eukaryota</taxon>
        <taxon>Sar</taxon>
        <taxon>Stramenopiles</taxon>
        <taxon>Ochrophyta</taxon>
        <taxon>PX clade</taxon>
        <taxon>Phaeophyceae</taxon>
        <taxon>Ectocarpales</taxon>
        <taxon>Ectocarpaceae</taxon>
        <taxon>Ectocarpus</taxon>
    </lineage>
</organism>
<dbReference type="PANTHER" id="PTHR24016:SF0">
    <property type="entry name" value="CONSERVED OLIGOMERIC GOLGI COMPLEX SUBUNIT 4"/>
    <property type="match status" value="1"/>
</dbReference>
<dbReference type="InterPro" id="IPR048682">
    <property type="entry name" value="COG4"/>
</dbReference>
<sequence>MALACQYCHRYLDFVADDLGLPEDQSSEFYAQVRLIEGAYVQLEDAYCLRSVEEAMRIAEPIEVQDGTYVSSMVEDASFLVHKSLRRSVSTRSEQAIMAVCNRVTEILDPHAPEPSFFGGLATEADHRVPVGGGEGGGGDGEKGGDQQPDDFSTALAKALEEAADEHSGPRGEGSGDGRAAGSGAGEEFGEVEGAMVGINSVHVALSSVSAIQDALNRFLEASNPLVGLMLDEVARILRSYKDLRDSRLNDVLEALSPPVSSALANAFGSSSYALGPAQYELRSGDLPGARRVLHAATRAMTGSDNSGESGGGGGGAGADADGGCRAALLQEPFEELVRRLASRVAAGVEMAARAKGHGGGGGGGAGGGGGGFTEWGALLLRKEVRTLQQGLAALMETDSLNMEFGDLNELVRLLNFERPADALDYRPPPAPRRPRDDGSAGVNGGGGGRIGDGENASVSSERVKEVLRLRADFQREAIDALEL</sequence>
<feature type="region of interest" description="Disordered" evidence="1">
    <location>
        <begin position="126"/>
        <end position="186"/>
    </location>
</feature>
<dbReference type="OrthoDB" id="47059at2759"/>
<gene>
    <name evidence="3" type="ORF">Esi_0081_0054</name>
</gene>
<evidence type="ECO:0000313" key="3">
    <source>
        <dbReference type="EMBL" id="CBN77966.1"/>
    </source>
</evidence>
<dbReference type="PANTHER" id="PTHR24016">
    <property type="entry name" value="CONSERVED OLIGOMERIC GOLGI COMPLEX SUBUNIT 4"/>
    <property type="match status" value="1"/>
</dbReference>
<dbReference type="InParanoid" id="D8LT95"/>
<evidence type="ECO:0000313" key="4">
    <source>
        <dbReference type="Proteomes" id="UP000002630"/>
    </source>
</evidence>
<proteinExistence type="predicted"/>
<keyword evidence="4" id="KW-1185">Reference proteome</keyword>
<feature type="region of interest" description="Disordered" evidence="1">
    <location>
        <begin position="300"/>
        <end position="319"/>
    </location>
</feature>
<evidence type="ECO:0000256" key="1">
    <source>
        <dbReference type="SAM" id="MobiDB-lite"/>
    </source>
</evidence>
<evidence type="ECO:0000259" key="2">
    <source>
        <dbReference type="Pfam" id="PF08318"/>
    </source>
</evidence>
<feature type="compositionally biased region" description="Gly residues" evidence="1">
    <location>
        <begin position="177"/>
        <end position="186"/>
    </location>
</feature>
<feature type="compositionally biased region" description="Gly residues" evidence="1">
    <location>
        <begin position="442"/>
        <end position="451"/>
    </location>
</feature>
<feature type="compositionally biased region" description="Basic and acidic residues" evidence="1">
    <location>
        <begin position="159"/>
        <end position="176"/>
    </location>
</feature>
<dbReference type="Pfam" id="PF08318">
    <property type="entry name" value="COG4_m"/>
    <property type="match status" value="1"/>
</dbReference>
<dbReference type="EMBL" id="FN649047">
    <property type="protein sequence ID" value="CBN77966.1"/>
    <property type="molecule type" value="Genomic_DNA"/>
</dbReference>
<feature type="domain" description="COG4 transport protein middle alpha-helical bundle" evidence="2">
    <location>
        <begin position="26"/>
        <end position="109"/>
    </location>
</feature>
<reference evidence="3 4" key="1">
    <citation type="journal article" date="2010" name="Nature">
        <title>The Ectocarpus genome and the independent evolution of multicellularity in brown algae.</title>
        <authorList>
            <person name="Cock J.M."/>
            <person name="Sterck L."/>
            <person name="Rouze P."/>
            <person name="Scornet D."/>
            <person name="Allen A.E."/>
            <person name="Amoutzias G."/>
            <person name="Anthouard V."/>
            <person name="Artiguenave F."/>
            <person name="Aury J.M."/>
            <person name="Badger J.H."/>
            <person name="Beszteri B."/>
            <person name="Billiau K."/>
            <person name="Bonnet E."/>
            <person name="Bothwell J.H."/>
            <person name="Bowler C."/>
            <person name="Boyen C."/>
            <person name="Brownlee C."/>
            <person name="Carrano C.J."/>
            <person name="Charrier B."/>
            <person name="Cho G.Y."/>
            <person name="Coelho S.M."/>
            <person name="Collen J."/>
            <person name="Corre E."/>
            <person name="Da Silva C."/>
            <person name="Delage L."/>
            <person name="Delaroque N."/>
            <person name="Dittami S.M."/>
            <person name="Doulbeau S."/>
            <person name="Elias M."/>
            <person name="Farnham G."/>
            <person name="Gachon C.M."/>
            <person name="Gschloessl B."/>
            <person name="Heesch S."/>
            <person name="Jabbari K."/>
            <person name="Jubin C."/>
            <person name="Kawai H."/>
            <person name="Kimura K."/>
            <person name="Kloareg B."/>
            <person name="Kupper F.C."/>
            <person name="Lang D."/>
            <person name="Le Bail A."/>
            <person name="Leblanc C."/>
            <person name="Lerouge P."/>
            <person name="Lohr M."/>
            <person name="Lopez P.J."/>
            <person name="Martens C."/>
            <person name="Maumus F."/>
            <person name="Michel G."/>
            <person name="Miranda-Saavedra D."/>
            <person name="Morales J."/>
            <person name="Moreau H."/>
            <person name="Motomura T."/>
            <person name="Nagasato C."/>
            <person name="Napoli C.A."/>
            <person name="Nelson D.R."/>
            <person name="Nyvall-Collen P."/>
            <person name="Peters A.F."/>
            <person name="Pommier C."/>
            <person name="Potin P."/>
            <person name="Poulain J."/>
            <person name="Quesneville H."/>
            <person name="Read B."/>
            <person name="Rensing S.A."/>
            <person name="Ritter A."/>
            <person name="Rousvoal S."/>
            <person name="Samanta M."/>
            <person name="Samson G."/>
            <person name="Schroeder D.C."/>
            <person name="Segurens B."/>
            <person name="Strittmatter M."/>
            <person name="Tonon T."/>
            <person name="Tregear J.W."/>
            <person name="Valentin K."/>
            <person name="von Dassow P."/>
            <person name="Yamagishi T."/>
            <person name="Van de Peer Y."/>
            <person name="Wincker P."/>
        </authorList>
    </citation>
    <scope>NUCLEOTIDE SEQUENCE [LARGE SCALE GENOMIC DNA]</scope>
    <source>
        <strain evidence="4">Ec32 / CCAP1310/4</strain>
    </source>
</reference>
<dbReference type="EMBL" id="FN649751">
    <property type="protein sequence ID" value="CBN77966.1"/>
    <property type="molecule type" value="Genomic_DNA"/>
</dbReference>
<dbReference type="eggNOG" id="ENOG502SDKR">
    <property type="taxonomic scope" value="Eukaryota"/>
</dbReference>
<protein>
    <recommendedName>
        <fullName evidence="2">COG4 transport protein middle alpha-helical bundle domain-containing protein</fullName>
    </recommendedName>
</protein>
<name>D8LT95_ECTSI</name>
<accession>D8LT95</accession>